<name>A0ABW4CFB5_9LACO</name>
<evidence type="ECO:0000256" key="6">
    <source>
        <dbReference type="ARBA" id="ARBA00023239"/>
    </source>
</evidence>
<evidence type="ECO:0000256" key="10">
    <source>
        <dbReference type="NCBIfam" id="TIGR00928"/>
    </source>
</evidence>
<organism evidence="14 15">
    <name type="scientific">Lacticaseibacillus mingshuiensis</name>
    <dbReference type="NCBI Taxonomy" id="2799574"/>
    <lineage>
        <taxon>Bacteria</taxon>
        <taxon>Bacillati</taxon>
        <taxon>Bacillota</taxon>
        <taxon>Bacilli</taxon>
        <taxon>Lactobacillales</taxon>
        <taxon>Lactobacillaceae</taxon>
        <taxon>Lacticaseibacillus</taxon>
    </lineage>
</organism>
<accession>A0ABW4CFB5</accession>
<dbReference type="InterPro" id="IPR019468">
    <property type="entry name" value="AdenyloSucc_lyase_C"/>
</dbReference>
<evidence type="ECO:0000256" key="3">
    <source>
        <dbReference type="ARBA" id="ARBA00008273"/>
    </source>
</evidence>
<dbReference type="PRINTS" id="PR00149">
    <property type="entry name" value="FUMRATELYASE"/>
</dbReference>
<evidence type="ECO:0000256" key="9">
    <source>
        <dbReference type="ARBA" id="ARBA00049115"/>
    </source>
</evidence>
<dbReference type="Gene3D" id="1.10.275.10">
    <property type="entry name" value="Fumarase/aspartase (N-terminal domain)"/>
    <property type="match status" value="1"/>
</dbReference>
<evidence type="ECO:0000256" key="1">
    <source>
        <dbReference type="ARBA" id="ARBA00004706"/>
    </source>
</evidence>
<comment type="catalytic activity">
    <reaction evidence="7">
        <text>(2S)-2-[5-amino-1-(5-phospho-beta-D-ribosyl)imidazole-4-carboxamido]succinate = 5-amino-1-(5-phospho-beta-D-ribosyl)imidazole-4-carboxamide + fumarate</text>
        <dbReference type="Rhea" id="RHEA:23920"/>
        <dbReference type="ChEBI" id="CHEBI:29806"/>
        <dbReference type="ChEBI" id="CHEBI:58443"/>
        <dbReference type="ChEBI" id="CHEBI:58475"/>
        <dbReference type="EC" id="4.3.2.2"/>
    </reaction>
    <physiologicalReaction direction="left-to-right" evidence="7">
        <dbReference type="Rhea" id="RHEA:23921"/>
    </physiologicalReaction>
</comment>
<keyword evidence="11" id="KW-0658">Purine biosynthesis</keyword>
<dbReference type="InterPro" id="IPR024083">
    <property type="entry name" value="Fumarase/histidase_N"/>
</dbReference>
<comment type="caution">
    <text evidence="14">The sequence shown here is derived from an EMBL/GenBank/DDBJ whole genome shotgun (WGS) entry which is preliminary data.</text>
</comment>
<evidence type="ECO:0000256" key="11">
    <source>
        <dbReference type="RuleBase" id="RU361172"/>
    </source>
</evidence>
<keyword evidence="6 11" id="KW-0456">Lyase</keyword>
<dbReference type="RefSeq" id="WP_203636953.1">
    <property type="nucleotide sequence ID" value="NZ_BOLS01000002.1"/>
</dbReference>
<dbReference type="Proteomes" id="UP001597196">
    <property type="component" value="Unassembled WGS sequence"/>
</dbReference>
<dbReference type="PANTHER" id="PTHR43172:SF1">
    <property type="entry name" value="ADENYLOSUCCINATE LYASE"/>
    <property type="match status" value="1"/>
</dbReference>
<dbReference type="InterPro" id="IPR022761">
    <property type="entry name" value="Fumarate_lyase_N"/>
</dbReference>
<dbReference type="EC" id="4.3.2.2" evidence="4 10"/>
<dbReference type="Pfam" id="PF10397">
    <property type="entry name" value="ADSL_C"/>
    <property type="match status" value="1"/>
</dbReference>
<evidence type="ECO:0000256" key="7">
    <source>
        <dbReference type="ARBA" id="ARBA00024477"/>
    </source>
</evidence>
<dbReference type="InterPro" id="IPR004769">
    <property type="entry name" value="Pur_lyase"/>
</dbReference>
<evidence type="ECO:0000256" key="8">
    <source>
        <dbReference type="ARBA" id="ARBA00030717"/>
    </source>
</evidence>
<dbReference type="PROSITE" id="PS00163">
    <property type="entry name" value="FUMARATE_LYASES"/>
    <property type="match status" value="1"/>
</dbReference>
<dbReference type="EMBL" id="JBHTOC010000005">
    <property type="protein sequence ID" value="MFD1429492.1"/>
    <property type="molecule type" value="Genomic_DNA"/>
</dbReference>
<comment type="similarity">
    <text evidence="3 11">Belongs to the lyase 1 family. Adenylosuccinate lyase subfamily.</text>
</comment>
<dbReference type="InterPro" id="IPR008948">
    <property type="entry name" value="L-Aspartase-like"/>
</dbReference>
<gene>
    <name evidence="14" type="primary">purB</name>
    <name evidence="14" type="ORF">ACFQ4P_04410</name>
</gene>
<dbReference type="SMART" id="SM00998">
    <property type="entry name" value="ADSL_C"/>
    <property type="match status" value="1"/>
</dbReference>
<evidence type="ECO:0000313" key="15">
    <source>
        <dbReference type="Proteomes" id="UP001597196"/>
    </source>
</evidence>
<sequence>MIDRYSRPEMASVWTEENRYKAWLEVEILAAEAWSTLGEIPEADVKALRKNASFTVDRIHEIEAVTRHDVVAFTRTVSESLGDEKKWVHFGLTSTDVVDTAQGAVLKQANAILRTDIEALLAVLARIAKQYKHTVMMGRTHGVHAEPTTFGLVVATWYSEMKRDLARFNEAAADVEAGKISGAVGTFANTPPAVEAYVCEHLGLRAQEISTQVLPRDLHAHYIEILGLIATSIERFALEVRHLQRTEVHEVEEHFNPGQKGSSAMPHKRNPISSENVTGLARVIRGYITPALEDVSLWHERDISHSSAERMILPDATGLLDYILHRFTGIIDTLDVFPDTMLANMQKTHGLIFSQRVMLKLIETGLSREAAYDLVQPKTAQAWDEHRDFRQLLEADPAVTDRLTKPALDDAFDYHYHLRHVDEIFDRIGLGD</sequence>
<evidence type="ECO:0000256" key="4">
    <source>
        <dbReference type="ARBA" id="ARBA00012339"/>
    </source>
</evidence>
<dbReference type="Gene3D" id="1.10.40.30">
    <property type="entry name" value="Fumarase/aspartase (C-terminal domain)"/>
    <property type="match status" value="1"/>
</dbReference>
<evidence type="ECO:0000256" key="5">
    <source>
        <dbReference type="ARBA" id="ARBA00017058"/>
    </source>
</evidence>
<dbReference type="Gene3D" id="1.20.200.10">
    <property type="entry name" value="Fumarase/aspartase (Central domain)"/>
    <property type="match status" value="1"/>
</dbReference>
<protein>
    <recommendedName>
        <fullName evidence="5 10">Adenylosuccinate lyase</fullName>
        <shortName evidence="11">ASL</shortName>
        <ecNumber evidence="4 10">4.3.2.2</ecNumber>
    </recommendedName>
    <alternativeName>
        <fullName evidence="8 11">Adenylosuccinase</fullName>
    </alternativeName>
</protein>
<evidence type="ECO:0000313" key="14">
    <source>
        <dbReference type="EMBL" id="MFD1429492.1"/>
    </source>
</evidence>
<evidence type="ECO:0000256" key="12">
    <source>
        <dbReference type="SAM" id="MobiDB-lite"/>
    </source>
</evidence>
<evidence type="ECO:0000256" key="2">
    <source>
        <dbReference type="ARBA" id="ARBA00004734"/>
    </source>
</evidence>
<dbReference type="InterPro" id="IPR020557">
    <property type="entry name" value="Fumarate_lyase_CS"/>
</dbReference>
<dbReference type="PANTHER" id="PTHR43172">
    <property type="entry name" value="ADENYLOSUCCINATE LYASE"/>
    <property type="match status" value="1"/>
</dbReference>
<comment type="pathway">
    <text evidence="2 11">Purine metabolism; AMP biosynthesis via de novo pathway; AMP from IMP: step 2/2.</text>
</comment>
<dbReference type="NCBIfam" id="TIGR00928">
    <property type="entry name" value="purB"/>
    <property type="match status" value="1"/>
</dbReference>
<dbReference type="Pfam" id="PF00206">
    <property type="entry name" value="Lyase_1"/>
    <property type="match status" value="1"/>
</dbReference>
<feature type="region of interest" description="Disordered" evidence="12">
    <location>
        <begin position="251"/>
        <end position="270"/>
    </location>
</feature>
<dbReference type="GO" id="GO:0016829">
    <property type="term" value="F:lyase activity"/>
    <property type="evidence" value="ECO:0007669"/>
    <property type="project" value="UniProtKB-KW"/>
</dbReference>
<reference evidence="15" key="1">
    <citation type="journal article" date="2019" name="Int. J. Syst. Evol. Microbiol.">
        <title>The Global Catalogue of Microorganisms (GCM) 10K type strain sequencing project: providing services to taxonomists for standard genome sequencing and annotation.</title>
        <authorList>
            <consortium name="The Broad Institute Genomics Platform"/>
            <consortium name="The Broad Institute Genome Sequencing Center for Infectious Disease"/>
            <person name="Wu L."/>
            <person name="Ma J."/>
        </authorList>
    </citation>
    <scope>NUCLEOTIDE SEQUENCE [LARGE SCALE GENOMIC DNA]</scope>
    <source>
        <strain evidence="15">CCM 8980</strain>
    </source>
</reference>
<dbReference type="SUPFAM" id="SSF48557">
    <property type="entry name" value="L-aspartase-like"/>
    <property type="match status" value="1"/>
</dbReference>
<dbReference type="CDD" id="cd01360">
    <property type="entry name" value="Adenylsuccinate_lyase_1"/>
    <property type="match status" value="1"/>
</dbReference>
<feature type="domain" description="Adenylosuccinate lyase C-terminal" evidence="13">
    <location>
        <begin position="349"/>
        <end position="429"/>
    </location>
</feature>
<keyword evidence="15" id="KW-1185">Reference proteome</keyword>
<dbReference type="InterPro" id="IPR000362">
    <property type="entry name" value="Fumarate_lyase_fam"/>
</dbReference>
<comment type="catalytic activity">
    <reaction evidence="9">
        <text>N(6)-(1,2-dicarboxyethyl)-AMP = fumarate + AMP</text>
        <dbReference type="Rhea" id="RHEA:16853"/>
        <dbReference type="ChEBI" id="CHEBI:29806"/>
        <dbReference type="ChEBI" id="CHEBI:57567"/>
        <dbReference type="ChEBI" id="CHEBI:456215"/>
        <dbReference type="EC" id="4.3.2.2"/>
    </reaction>
    <physiologicalReaction direction="left-to-right" evidence="9">
        <dbReference type="Rhea" id="RHEA:16854"/>
    </physiologicalReaction>
</comment>
<comment type="pathway">
    <text evidence="1 11">Purine metabolism; IMP biosynthesis via de novo pathway; 5-amino-1-(5-phospho-D-ribosyl)imidazole-4-carboxamide from 5-amino-1-(5-phospho-D-ribosyl)imidazole-4-carboxylate: step 2/2.</text>
</comment>
<proteinExistence type="inferred from homology"/>
<evidence type="ECO:0000259" key="13">
    <source>
        <dbReference type="SMART" id="SM00998"/>
    </source>
</evidence>
<dbReference type="PRINTS" id="PR00145">
    <property type="entry name" value="ARGSUCLYASE"/>
</dbReference>